<dbReference type="PANTHER" id="PTHR11709">
    <property type="entry name" value="MULTI-COPPER OXIDASE"/>
    <property type="match status" value="1"/>
</dbReference>
<feature type="compositionally biased region" description="Low complexity" evidence="7">
    <location>
        <begin position="10"/>
        <end position="23"/>
    </location>
</feature>
<proteinExistence type="inferred from homology"/>
<evidence type="ECO:0000259" key="9">
    <source>
        <dbReference type="Pfam" id="PF07731"/>
    </source>
</evidence>
<evidence type="ECO:0000313" key="11">
    <source>
        <dbReference type="EMBL" id="KAF1965686.1"/>
    </source>
</evidence>
<dbReference type="GO" id="GO:0005507">
    <property type="term" value="F:copper ion binding"/>
    <property type="evidence" value="ECO:0007669"/>
    <property type="project" value="InterPro"/>
</dbReference>
<organism evidence="11 12">
    <name type="scientific">Bimuria novae-zelandiae CBS 107.79</name>
    <dbReference type="NCBI Taxonomy" id="1447943"/>
    <lineage>
        <taxon>Eukaryota</taxon>
        <taxon>Fungi</taxon>
        <taxon>Dikarya</taxon>
        <taxon>Ascomycota</taxon>
        <taxon>Pezizomycotina</taxon>
        <taxon>Dothideomycetes</taxon>
        <taxon>Pleosporomycetidae</taxon>
        <taxon>Pleosporales</taxon>
        <taxon>Massarineae</taxon>
        <taxon>Didymosphaeriaceae</taxon>
        <taxon>Bimuria</taxon>
    </lineage>
</organism>
<evidence type="ECO:0000256" key="5">
    <source>
        <dbReference type="ARBA" id="ARBA00023008"/>
    </source>
</evidence>
<dbReference type="PANTHER" id="PTHR11709:SF488">
    <property type="entry name" value="LACCASE-RELATED"/>
    <property type="match status" value="1"/>
</dbReference>
<sequence>MGNFLVRPLSSSRGSGPKSRSSISCHLTPRYTHTRADIYGSYFYHAHARGQIDDGCYGPITIRPKYGIVNPFDMISRTDLKLLEAAEARAAPLVISDWRHTTSIQTWGLEQAAGTESALCVDSLLVNGKGAVDCWSREDLTKYTSPAVASVLQHANLSITDKGCVPPDGMAILLPTPGLNISAIPPSVFDVCTPTQGYREVIKAPSSKKWMALNIISSAAIGTFAVSFDEHPIWVFAVDGHYIEPLQVEALILSNGERYSIFIQLDKPCSNYAIRIASLSLPQLISTTAVLSYETAEPPNGSYPGTVTSKPYINQAGVNMTADVVFFNQAEMLRKLANSDSPLLYQDPHAINIGANLTIATKNNTWVDLIFQVKSLGQPPHPIHKHSNKGFIIGQGEGNFTWNSVAEAASEIPENFTLALPPYRDGFITPATAIGPTWLAVRYHVVNPGAFLLHCYI</sequence>
<dbReference type="Pfam" id="PF00394">
    <property type="entry name" value="Cu-oxidase"/>
    <property type="match status" value="1"/>
</dbReference>
<dbReference type="SUPFAM" id="SSF49503">
    <property type="entry name" value="Cupredoxins"/>
    <property type="match status" value="3"/>
</dbReference>
<evidence type="ECO:0000256" key="7">
    <source>
        <dbReference type="SAM" id="MobiDB-lite"/>
    </source>
</evidence>
<evidence type="ECO:0000259" key="8">
    <source>
        <dbReference type="Pfam" id="PF00394"/>
    </source>
</evidence>
<feature type="domain" description="Plastocyanin-like" evidence="8">
    <location>
        <begin position="92"/>
        <end position="295"/>
    </location>
</feature>
<evidence type="ECO:0000256" key="1">
    <source>
        <dbReference type="ARBA" id="ARBA00010609"/>
    </source>
</evidence>
<reference evidence="11" key="1">
    <citation type="journal article" date="2020" name="Stud. Mycol.">
        <title>101 Dothideomycetes genomes: a test case for predicting lifestyles and emergence of pathogens.</title>
        <authorList>
            <person name="Haridas S."/>
            <person name="Albert R."/>
            <person name="Binder M."/>
            <person name="Bloem J."/>
            <person name="Labutti K."/>
            <person name="Salamov A."/>
            <person name="Andreopoulos B."/>
            <person name="Baker S."/>
            <person name="Barry K."/>
            <person name="Bills G."/>
            <person name="Bluhm B."/>
            <person name="Cannon C."/>
            <person name="Castanera R."/>
            <person name="Culley D."/>
            <person name="Daum C."/>
            <person name="Ezra D."/>
            <person name="Gonzalez J."/>
            <person name="Henrissat B."/>
            <person name="Kuo A."/>
            <person name="Liang C."/>
            <person name="Lipzen A."/>
            <person name="Lutzoni F."/>
            <person name="Magnuson J."/>
            <person name="Mondo S."/>
            <person name="Nolan M."/>
            <person name="Ohm R."/>
            <person name="Pangilinan J."/>
            <person name="Park H.-J."/>
            <person name="Ramirez L."/>
            <person name="Alfaro M."/>
            <person name="Sun H."/>
            <person name="Tritt A."/>
            <person name="Yoshinaga Y."/>
            <person name="Zwiers L.-H."/>
            <person name="Turgeon B."/>
            <person name="Goodwin S."/>
            <person name="Spatafora J."/>
            <person name="Crous P."/>
            <person name="Grigoriev I."/>
        </authorList>
    </citation>
    <scope>NUCLEOTIDE SEQUENCE</scope>
    <source>
        <strain evidence="11">CBS 107.79</strain>
    </source>
</reference>
<dbReference type="InterPro" id="IPR011706">
    <property type="entry name" value="Cu-oxidase_C"/>
</dbReference>
<gene>
    <name evidence="11" type="ORF">BU23DRAFT_584871</name>
</gene>
<dbReference type="Proteomes" id="UP000800036">
    <property type="component" value="Unassembled WGS sequence"/>
</dbReference>
<feature type="domain" description="Plastocyanin-like" evidence="10">
    <location>
        <begin position="23"/>
        <end position="65"/>
    </location>
</feature>
<accession>A0A6A5US06</accession>
<dbReference type="EMBL" id="ML976757">
    <property type="protein sequence ID" value="KAF1965686.1"/>
    <property type="molecule type" value="Genomic_DNA"/>
</dbReference>
<dbReference type="InterPro" id="IPR001117">
    <property type="entry name" value="Cu-oxidase_2nd"/>
</dbReference>
<dbReference type="InterPro" id="IPR008972">
    <property type="entry name" value="Cupredoxin"/>
</dbReference>
<keyword evidence="2" id="KW-0479">Metal-binding</keyword>
<evidence type="ECO:0000259" key="10">
    <source>
        <dbReference type="Pfam" id="PF07732"/>
    </source>
</evidence>
<evidence type="ECO:0000313" key="12">
    <source>
        <dbReference type="Proteomes" id="UP000800036"/>
    </source>
</evidence>
<evidence type="ECO:0000256" key="6">
    <source>
        <dbReference type="ARBA" id="ARBA00023180"/>
    </source>
</evidence>
<comment type="similarity">
    <text evidence="1">Belongs to the multicopper oxidase family.</text>
</comment>
<dbReference type="InterPro" id="IPR011707">
    <property type="entry name" value="Cu-oxidase-like_N"/>
</dbReference>
<keyword evidence="12" id="KW-1185">Reference proteome</keyword>
<evidence type="ECO:0000256" key="4">
    <source>
        <dbReference type="ARBA" id="ARBA00023002"/>
    </source>
</evidence>
<dbReference type="AlphaFoldDB" id="A0A6A5US06"/>
<keyword evidence="4" id="KW-0560">Oxidoreductase</keyword>
<dbReference type="GO" id="GO:0016491">
    <property type="term" value="F:oxidoreductase activity"/>
    <property type="evidence" value="ECO:0007669"/>
    <property type="project" value="UniProtKB-KW"/>
</dbReference>
<keyword evidence="5" id="KW-0186">Copper</keyword>
<dbReference type="CDD" id="cd13898">
    <property type="entry name" value="CuRO_3_Abr2_like"/>
    <property type="match status" value="1"/>
</dbReference>
<protein>
    <submittedName>
        <fullName evidence="11">Cupredoxin</fullName>
    </submittedName>
</protein>
<keyword evidence="3" id="KW-0732">Signal</keyword>
<name>A0A6A5US06_9PLEO</name>
<dbReference type="CDD" id="cd13876">
    <property type="entry name" value="CuRO_2_Abr2_like"/>
    <property type="match status" value="1"/>
</dbReference>
<feature type="region of interest" description="Disordered" evidence="7">
    <location>
        <begin position="1"/>
        <end position="23"/>
    </location>
</feature>
<feature type="domain" description="Plastocyanin-like" evidence="9">
    <location>
        <begin position="357"/>
        <end position="456"/>
    </location>
</feature>
<evidence type="ECO:0000256" key="3">
    <source>
        <dbReference type="ARBA" id="ARBA00022729"/>
    </source>
</evidence>
<dbReference type="Gene3D" id="2.60.40.420">
    <property type="entry name" value="Cupredoxins - blue copper proteins"/>
    <property type="match status" value="3"/>
</dbReference>
<dbReference type="InterPro" id="IPR045087">
    <property type="entry name" value="Cu-oxidase_fam"/>
</dbReference>
<dbReference type="Pfam" id="PF07731">
    <property type="entry name" value="Cu-oxidase_2"/>
    <property type="match status" value="1"/>
</dbReference>
<keyword evidence="6" id="KW-0325">Glycoprotein</keyword>
<dbReference type="Pfam" id="PF07732">
    <property type="entry name" value="Cu-oxidase_3"/>
    <property type="match status" value="1"/>
</dbReference>
<dbReference type="OrthoDB" id="2121828at2759"/>
<evidence type="ECO:0000256" key="2">
    <source>
        <dbReference type="ARBA" id="ARBA00022723"/>
    </source>
</evidence>